<organism>
    <name type="scientific">Branchiostoma floridae</name>
    <name type="common">Florida lancelet</name>
    <name type="synonym">Amphioxus</name>
    <dbReference type="NCBI Taxonomy" id="7739"/>
    <lineage>
        <taxon>Eukaryota</taxon>
        <taxon>Metazoa</taxon>
        <taxon>Chordata</taxon>
        <taxon>Cephalochordata</taxon>
        <taxon>Leptocardii</taxon>
        <taxon>Amphioxiformes</taxon>
        <taxon>Branchiostomatidae</taxon>
        <taxon>Branchiostoma</taxon>
    </lineage>
</organism>
<dbReference type="PANTHER" id="PTHR24366:SF96">
    <property type="entry name" value="LEUCINE RICH REPEAT CONTAINING 53"/>
    <property type="match status" value="1"/>
</dbReference>
<keyword evidence="3" id="KW-1133">Transmembrane helix</keyword>
<keyword evidence="3" id="KW-0812">Transmembrane</keyword>
<evidence type="ECO:0000256" key="1">
    <source>
        <dbReference type="ARBA" id="ARBA00022614"/>
    </source>
</evidence>
<dbReference type="SUPFAM" id="SSF52058">
    <property type="entry name" value="L domain-like"/>
    <property type="match status" value="1"/>
</dbReference>
<dbReference type="InterPro" id="IPR032675">
    <property type="entry name" value="LRR_dom_sf"/>
</dbReference>
<dbReference type="InterPro" id="IPR003591">
    <property type="entry name" value="Leu-rich_rpt_typical-subtyp"/>
</dbReference>
<dbReference type="InterPro" id="IPR001611">
    <property type="entry name" value="Leu-rich_rpt"/>
</dbReference>
<dbReference type="InParanoid" id="C3YBL1"/>
<feature type="signal peptide" evidence="4">
    <location>
        <begin position="1"/>
        <end position="18"/>
    </location>
</feature>
<dbReference type="PANTHER" id="PTHR24366">
    <property type="entry name" value="IG(IMMUNOGLOBULIN) AND LRR(LEUCINE RICH REPEAT) DOMAINS"/>
    <property type="match status" value="1"/>
</dbReference>
<evidence type="ECO:0000256" key="2">
    <source>
        <dbReference type="ARBA" id="ARBA00022737"/>
    </source>
</evidence>
<keyword evidence="2" id="KW-0677">Repeat</keyword>
<evidence type="ECO:0000256" key="3">
    <source>
        <dbReference type="SAM" id="Phobius"/>
    </source>
</evidence>
<protein>
    <recommendedName>
        <fullName evidence="6">LRRCT domain-containing protein</fullName>
    </recommendedName>
</protein>
<dbReference type="Gene3D" id="3.80.10.10">
    <property type="entry name" value="Ribonuclease Inhibitor"/>
    <property type="match status" value="1"/>
</dbReference>
<feature type="chain" id="PRO_5002933470" description="LRRCT domain-containing protein" evidence="4">
    <location>
        <begin position="19"/>
        <end position="704"/>
    </location>
</feature>
<keyword evidence="4" id="KW-0732">Signal</keyword>
<feature type="transmembrane region" description="Helical" evidence="3">
    <location>
        <begin position="395"/>
        <end position="419"/>
    </location>
</feature>
<proteinExistence type="predicted"/>
<keyword evidence="1" id="KW-0433">Leucine-rich repeat</keyword>
<accession>C3YBL1</accession>
<dbReference type="SMART" id="SM00369">
    <property type="entry name" value="LRR_TYP"/>
    <property type="match status" value="3"/>
</dbReference>
<dbReference type="EMBL" id="GG666497">
    <property type="protein sequence ID" value="EEN62368.1"/>
    <property type="molecule type" value="Genomic_DNA"/>
</dbReference>
<reference evidence="5" key="1">
    <citation type="journal article" date="2008" name="Nature">
        <title>The amphioxus genome and the evolution of the chordate karyotype.</title>
        <authorList>
            <consortium name="US DOE Joint Genome Institute (JGI-PGF)"/>
            <person name="Putnam N.H."/>
            <person name="Butts T."/>
            <person name="Ferrier D.E.K."/>
            <person name="Furlong R.F."/>
            <person name="Hellsten U."/>
            <person name="Kawashima T."/>
            <person name="Robinson-Rechavi M."/>
            <person name="Shoguchi E."/>
            <person name="Terry A."/>
            <person name="Yu J.-K."/>
            <person name="Benito-Gutierrez E.L."/>
            <person name="Dubchak I."/>
            <person name="Garcia-Fernandez J."/>
            <person name="Gibson-Brown J.J."/>
            <person name="Grigoriev I.V."/>
            <person name="Horton A.C."/>
            <person name="de Jong P.J."/>
            <person name="Jurka J."/>
            <person name="Kapitonov V.V."/>
            <person name="Kohara Y."/>
            <person name="Kuroki Y."/>
            <person name="Lindquist E."/>
            <person name="Lucas S."/>
            <person name="Osoegawa K."/>
            <person name="Pennacchio L.A."/>
            <person name="Salamov A.A."/>
            <person name="Satou Y."/>
            <person name="Sauka-Spengler T."/>
            <person name="Schmutz J."/>
            <person name="Shin-I T."/>
            <person name="Toyoda A."/>
            <person name="Bronner-Fraser M."/>
            <person name="Fujiyama A."/>
            <person name="Holland L.Z."/>
            <person name="Holland P.W.H."/>
            <person name="Satoh N."/>
            <person name="Rokhsar D.S."/>
        </authorList>
    </citation>
    <scope>NUCLEOTIDE SEQUENCE [LARGE SCALE GENOMIC DNA]</scope>
    <source>
        <strain evidence="5">S238N-H82</strain>
        <tissue evidence="5">Testes</tissue>
    </source>
</reference>
<evidence type="ECO:0000313" key="5">
    <source>
        <dbReference type="EMBL" id="EEN62368.1"/>
    </source>
</evidence>
<gene>
    <name evidence="5" type="ORF">BRAFLDRAFT_67601</name>
</gene>
<name>C3YBL1_BRAFL</name>
<evidence type="ECO:0000256" key="4">
    <source>
        <dbReference type="SAM" id="SignalP"/>
    </source>
</evidence>
<dbReference type="PROSITE" id="PS51450">
    <property type="entry name" value="LRR"/>
    <property type="match status" value="1"/>
</dbReference>
<dbReference type="AlphaFoldDB" id="C3YBL1"/>
<dbReference type="Pfam" id="PF13855">
    <property type="entry name" value="LRR_8"/>
    <property type="match status" value="1"/>
</dbReference>
<dbReference type="eggNOG" id="KOG0619">
    <property type="taxonomic scope" value="Eukaryota"/>
</dbReference>
<evidence type="ECO:0008006" key="6">
    <source>
        <dbReference type="Google" id="ProtNLM"/>
    </source>
</evidence>
<sequence>MEPATSFFILTLLTTTVGKTVHYTDRNLTQVPIDAITPDVNSVKLSNNKISHLGSFNTTPYIRFLFVDNNQVKELFPQTFNGLGELRILDLDRNYIVSLRDFIFSDLAALLDLFLSNNIISAVSERAFHGLASLEFLELSGNRLSSVPMQAIKLIPSKQLLVALVVNNISQIPQDLKSAHPSATYLLQGNPLRCPDVLVSHDDKFNIENMDKWPLITPYIILNTEHNRTFVERSFLLKRRYQNAGVVPTALYVPEHMSFDLPLLVTPKLVDFYFWNTPTGRYFIKPATKTHEVEDFTAEDSGMYTSELTVSRPGKTQTFYNDLLMCLIPRPKETQQQNTKMSPSDDFLPKSQNITYNCSGSTNQSCCSYWLVFKPSLHQKFCVVGNTDNSQGKHIVLVIVLVCLFISLVVLSNTALFCWRKRQTEGQNISTVSTTLHIGVQAMAVCIPHHNLLRFTDQSTEGESKPNAFPLKRLQSRETHLSAMTMGVTQYSSHCVTEARQADTDGTTEAQVHHYDNDDALDADEEVQYHQYASAAPPPLPVCEETVAQGIEAVSEQPAFHLGNTETGEEEMPYGVAAANSLYQRDTALNSRARTSEHACSASANDCVVEGDQAEERFHAVAEANTLYHRDTAANCRTLYTREHAGSTATNGTEAADPNQTETVITDLSSKLTSRPPHVTSRQITILWRISGFCTEAMRQLSSK</sequence>
<keyword evidence="3" id="KW-0472">Membrane</keyword>